<reference evidence="3 4" key="1">
    <citation type="submission" date="2023-08" db="EMBL/GenBank/DDBJ databases">
        <title>A Necator americanus chromosomal reference genome.</title>
        <authorList>
            <person name="Ilik V."/>
            <person name="Petrzelkova K.J."/>
            <person name="Pardy F."/>
            <person name="Fuh T."/>
            <person name="Niatou-Singa F.S."/>
            <person name="Gouil Q."/>
            <person name="Baker L."/>
            <person name="Ritchie M.E."/>
            <person name="Jex A.R."/>
            <person name="Gazzola D."/>
            <person name="Li H."/>
            <person name="Toshio Fujiwara R."/>
            <person name="Zhan B."/>
            <person name="Aroian R.V."/>
            <person name="Pafco B."/>
            <person name="Schwarz E.M."/>
        </authorList>
    </citation>
    <scope>NUCLEOTIDE SEQUENCE [LARGE SCALE GENOMIC DNA]</scope>
    <source>
        <strain evidence="3 4">Aroian</strain>
        <tissue evidence="3">Whole animal</tissue>
    </source>
</reference>
<dbReference type="InterPro" id="IPR000719">
    <property type="entry name" value="Prot_kinase_dom"/>
</dbReference>
<keyword evidence="1" id="KW-0812">Transmembrane</keyword>
<keyword evidence="4" id="KW-1185">Reference proteome</keyword>
<dbReference type="SUPFAM" id="SSF56112">
    <property type="entry name" value="Protein kinase-like (PK-like)"/>
    <property type="match status" value="1"/>
</dbReference>
<feature type="domain" description="Protein kinase" evidence="2">
    <location>
        <begin position="461"/>
        <end position="737"/>
    </location>
</feature>
<dbReference type="EMBL" id="JAVFWL010000005">
    <property type="protein sequence ID" value="KAK6753373.1"/>
    <property type="molecule type" value="Genomic_DNA"/>
</dbReference>
<dbReference type="InterPro" id="IPR011009">
    <property type="entry name" value="Kinase-like_dom_sf"/>
</dbReference>
<dbReference type="InterPro" id="IPR018136">
    <property type="entry name" value="Aconitase_4Fe-4S_BS"/>
</dbReference>
<comment type="caution">
    <text evidence="3">The sequence shown here is derived from an EMBL/GenBank/DDBJ whole genome shotgun (WGS) entry which is preliminary data.</text>
</comment>
<evidence type="ECO:0000313" key="4">
    <source>
        <dbReference type="Proteomes" id="UP001303046"/>
    </source>
</evidence>
<dbReference type="Pfam" id="PF01564">
    <property type="entry name" value="Spermine_synth"/>
    <property type="match status" value="1"/>
</dbReference>
<keyword evidence="1" id="KW-1133">Transmembrane helix</keyword>
<dbReference type="InterPro" id="IPR029063">
    <property type="entry name" value="SAM-dependent_MTases_sf"/>
</dbReference>
<dbReference type="SMART" id="SM00220">
    <property type="entry name" value="S_TKc"/>
    <property type="match status" value="1"/>
</dbReference>
<organism evidence="3 4">
    <name type="scientific">Necator americanus</name>
    <name type="common">Human hookworm</name>
    <dbReference type="NCBI Taxonomy" id="51031"/>
    <lineage>
        <taxon>Eukaryota</taxon>
        <taxon>Metazoa</taxon>
        <taxon>Ecdysozoa</taxon>
        <taxon>Nematoda</taxon>
        <taxon>Chromadorea</taxon>
        <taxon>Rhabditida</taxon>
        <taxon>Rhabditina</taxon>
        <taxon>Rhabditomorpha</taxon>
        <taxon>Strongyloidea</taxon>
        <taxon>Ancylostomatidae</taxon>
        <taxon>Bunostominae</taxon>
        <taxon>Necator</taxon>
    </lineage>
</organism>
<dbReference type="InterPro" id="IPR050235">
    <property type="entry name" value="CK1_Ser-Thr_kinase"/>
</dbReference>
<sequence>MCHRIPQALGVRYNVMFPVAHIREPFRYMRFNELVLLVRFVSVVCIICCGLIYVTFFTFFADHSVIDYQYVNAVDESLLRNRVDFHEVLIDKRCSRTTSRCYSVFDRKIFKENSEEIVERHLLIDGYSDESDTAIRLIAPKDEFFDSSDTRIWKTHHSDIRSQYVAGMLAAPFLFSSLSLHSQDVGKKVLEIGLGGGSFDMNLHRLKPDVNITVVELDSTVATIAMKWFGVVDAKNRRTVVQDGLDYVKQAVDTGLKFDVVVLDACDSAIRSPCPAKEFRSVEVIETFKRILTSSGCLVVNILSHDSDESSSSSQETVRLFTSVFPTCLQMRMVQETNIILACVPYTINDIEQQLSFYDSRLKTVISDLKLDRILNKIRSNERRNEEVLTCGLLRIKVTYHCFGGSCWLLPVSVLLLLRNIPVERRLVFKQLQILILIMSYSNEFDFPELGTTISFRDYRWDVLKKIYDGIFSHVYLLRDVTDKRKLYAMKVEKQEGCERPVLKLDVAVLSQMRSVIGFPRMLVAGRTSTFKFCVMQLVGPDLRALMFAMPNKRFSPSTAYRIALQTLDRLEKLHDAGYLNRDVKSQNFAIGIGRESSIIYMLDFGLTRKYRSADGTALKRRGCGPCVGTFPFTPLASATMKDQAPKDDLEGWFYMIMEVFLGFLPWHNARITLDHGLTREWKQFARDGFRNEMLAMLPSEFTSIFNNIINTRFEQRPKYHFIQRMISNSATRHGIRLNIPYDWQVEPSLLNLMEQATSYGHNHKIIRKIADEPEITTVLEETVDNAITTAVS</sequence>
<dbReference type="SUPFAM" id="SSF53335">
    <property type="entry name" value="S-adenosyl-L-methionine-dependent methyltransferases"/>
    <property type="match status" value="1"/>
</dbReference>
<dbReference type="PROSITE" id="PS50011">
    <property type="entry name" value="PROTEIN_KINASE_DOM"/>
    <property type="match status" value="1"/>
</dbReference>
<feature type="transmembrane region" description="Helical" evidence="1">
    <location>
        <begin position="36"/>
        <end position="60"/>
    </location>
</feature>
<dbReference type="PANTHER" id="PTHR11909">
    <property type="entry name" value="CASEIN KINASE-RELATED"/>
    <property type="match status" value="1"/>
</dbReference>
<accession>A0ABR1DSG9</accession>
<evidence type="ECO:0000256" key="1">
    <source>
        <dbReference type="SAM" id="Phobius"/>
    </source>
</evidence>
<dbReference type="Pfam" id="PF00069">
    <property type="entry name" value="Pkinase"/>
    <property type="match status" value="1"/>
</dbReference>
<evidence type="ECO:0000259" key="2">
    <source>
        <dbReference type="PROSITE" id="PS50011"/>
    </source>
</evidence>
<keyword evidence="1" id="KW-0472">Membrane</keyword>
<dbReference type="Gene3D" id="1.10.510.10">
    <property type="entry name" value="Transferase(Phosphotransferase) domain 1"/>
    <property type="match status" value="1"/>
</dbReference>
<dbReference type="Proteomes" id="UP001303046">
    <property type="component" value="Unassembled WGS sequence"/>
</dbReference>
<protein>
    <recommendedName>
        <fullName evidence="2">Protein kinase domain-containing protein</fullName>
    </recommendedName>
</protein>
<dbReference type="Gene3D" id="3.40.50.150">
    <property type="entry name" value="Vaccinia Virus protein VP39"/>
    <property type="match status" value="1"/>
</dbReference>
<dbReference type="PROSITE" id="PS01244">
    <property type="entry name" value="ACONITASE_2"/>
    <property type="match status" value="1"/>
</dbReference>
<gene>
    <name evidence="3" type="primary">Necator_chrV.g17558</name>
    <name evidence="3" type="ORF">RB195_012768</name>
</gene>
<evidence type="ECO:0000313" key="3">
    <source>
        <dbReference type="EMBL" id="KAK6753373.1"/>
    </source>
</evidence>
<proteinExistence type="predicted"/>
<name>A0ABR1DSG9_NECAM</name>